<dbReference type="SUPFAM" id="SSF53254">
    <property type="entry name" value="Phosphoglycerate mutase-like"/>
    <property type="match status" value="1"/>
</dbReference>
<keyword evidence="2" id="KW-1185">Reference proteome</keyword>
<dbReference type="Proteomes" id="UP000571817">
    <property type="component" value="Unassembled WGS sequence"/>
</dbReference>
<dbReference type="CDD" id="cd07067">
    <property type="entry name" value="HP_PGM_like"/>
    <property type="match status" value="1"/>
</dbReference>
<reference evidence="1 2" key="1">
    <citation type="submission" date="2020-07" db="EMBL/GenBank/DDBJ databases">
        <title>Sequencing the genomes of 1000 actinobacteria strains.</title>
        <authorList>
            <person name="Klenk H.-P."/>
        </authorList>
    </citation>
    <scope>NUCLEOTIDE SEQUENCE [LARGE SCALE GENOMIC DNA]</scope>
    <source>
        <strain evidence="1 2">DSM 29531</strain>
    </source>
</reference>
<comment type="caution">
    <text evidence="1">The sequence shown here is derived from an EMBL/GenBank/DDBJ whole genome shotgun (WGS) entry which is preliminary data.</text>
</comment>
<dbReference type="PANTHER" id="PTHR48100">
    <property type="entry name" value="BROAD-SPECIFICITY PHOSPHATASE YOR283W-RELATED"/>
    <property type="match status" value="1"/>
</dbReference>
<dbReference type="InterPro" id="IPR001345">
    <property type="entry name" value="PG/BPGM_mutase_AS"/>
</dbReference>
<dbReference type="GO" id="GO:0016791">
    <property type="term" value="F:phosphatase activity"/>
    <property type="evidence" value="ECO:0007669"/>
    <property type="project" value="TreeGrafter"/>
</dbReference>
<dbReference type="AlphaFoldDB" id="A0A853DHG8"/>
<sequence>MRLMLVRHGQTPANVERSLDTFLPGPGLTDLGARQAEALVEALAGQDVQAVFASEATRAQLTAQPLAAARGLPVQVLPGVFEVQAGALERRTDETSITAYITTLQLWRDGDLDASTPGGEDGHQMLKRVDAAVGSVCDRGLESAVLVSHGALIRTWSGLRCTGTGDLAAEPLDNTGIVTLEGDQSSGWRLVSWQKTPAGGLVDDLPDTAEADPTGAG</sequence>
<accession>A0A853DHG8</accession>
<dbReference type="SMART" id="SM00855">
    <property type="entry name" value="PGAM"/>
    <property type="match status" value="1"/>
</dbReference>
<proteinExistence type="predicted"/>
<dbReference type="EMBL" id="JACCFW010000001">
    <property type="protein sequence ID" value="NYJ76137.1"/>
    <property type="molecule type" value="Genomic_DNA"/>
</dbReference>
<dbReference type="Gene3D" id="3.40.50.1240">
    <property type="entry name" value="Phosphoglycerate mutase-like"/>
    <property type="match status" value="1"/>
</dbReference>
<dbReference type="PANTHER" id="PTHR48100:SF58">
    <property type="entry name" value="PE-PGRS FAMILY PROTEIN PE_PGRS11"/>
    <property type="match status" value="1"/>
</dbReference>
<keyword evidence="1" id="KW-0413">Isomerase</keyword>
<organism evidence="1 2">
    <name type="scientific">Allobranchiibius huperziae</name>
    <dbReference type="NCBI Taxonomy" id="1874116"/>
    <lineage>
        <taxon>Bacteria</taxon>
        <taxon>Bacillati</taxon>
        <taxon>Actinomycetota</taxon>
        <taxon>Actinomycetes</taxon>
        <taxon>Micrococcales</taxon>
        <taxon>Dermacoccaceae</taxon>
        <taxon>Allobranchiibius</taxon>
    </lineage>
</organism>
<evidence type="ECO:0000313" key="1">
    <source>
        <dbReference type="EMBL" id="NYJ76137.1"/>
    </source>
</evidence>
<gene>
    <name evidence="1" type="ORF">HNR15_003100</name>
</gene>
<dbReference type="InterPro" id="IPR029033">
    <property type="entry name" value="His_PPase_superfam"/>
</dbReference>
<evidence type="ECO:0000313" key="2">
    <source>
        <dbReference type="Proteomes" id="UP000571817"/>
    </source>
</evidence>
<dbReference type="InterPro" id="IPR013078">
    <property type="entry name" value="His_Pase_superF_clade-1"/>
</dbReference>
<dbReference type="PROSITE" id="PS00175">
    <property type="entry name" value="PG_MUTASE"/>
    <property type="match status" value="1"/>
</dbReference>
<protein>
    <submittedName>
        <fullName evidence="1">Putative phosphoglycerate mutase</fullName>
        <ecNumber evidence="1">5.4.2.12</ecNumber>
    </submittedName>
</protein>
<dbReference type="Pfam" id="PF00300">
    <property type="entry name" value="His_Phos_1"/>
    <property type="match status" value="1"/>
</dbReference>
<dbReference type="GO" id="GO:0004619">
    <property type="term" value="F:phosphoglycerate mutase activity"/>
    <property type="evidence" value="ECO:0007669"/>
    <property type="project" value="UniProtKB-EC"/>
</dbReference>
<dbReference type="InterPro" id="IPR050275">
    <property type="entry name" value="PGM_Phosphatase"/>
</dbReference>
<dbReference type="EC" id="5.4.2.12" evidence="1"/>
<name>A0A853DHG8_9MICO</name>
<dbReference type="GO" id="GO:0005737">
    <property type="term" value="C:cytoplasm"/>
    <property type="evidence" value="ECO:0007669"/>
    <property type="project" value="TreeGrafter"/>
</dbReference>
<dbReference type="RefSeq" id="WP_179483230.1">
    <property type="nucleotide sequence ID" value="NZ_JACCFW010000001.1"/>
</dbReference>